<keyword evidence="2" id="KW-0732">Signal</keyword>
<protein>
    <recommendedName>
        <fullName evidence="5">EF-hand domain-containing protein</fullName>
    </recommendedName>
</protein>
<dbReference type="Proteomes" id="UP000316714">
    <property type="component" value="Unassembled WGS sequence"/>
</dbReference>
<keyword evidence="4" id="KW-1185">Reference proteome</keyword>
<evidence type="ECO:0008006" key="5">
    <source>
        <dbReference type="Google" id="ProtNLM"/>
    </source>
</evidence>
<name>A0A5C5VI71_9BACT</name>
<evidence type="ECO:0000256" key="1">
    <source>
        <dbReference type="SAM" id="Coils"/>
    </source>
</evidence>
<dbReference type="EMBL" id="SIHJ01000001">
    <property type="protein sequence ID" value="TWT38258.1"/>
    <property type="molecule type" value="Genomic_DNA"/>
</dbReference>
<keyword evidence="1" id="KW-0175">Coiled coil</keyword>
<dbReference type="AlphaFoldDB" id="A0A5C5VI71"/>
<accession>A0A5C5VI71</accession>
<proteinExistence type="predicted"/>
<evidence type="ECO:0000313" key="4">
    <source>
        <dbReference type="Proteomes" id="UP000316714"/>
    </source>
</evidence>
<reference evidence="3 4" key="1">
    <citation type="submission" date="2019-02" db="EMBL/GenBank/DDBJ databases">
        <title>Deep-cultivation of Planctomycetes and their phenomic and genomic characterization uncovers novel biology.</title>
        <authorList>
            <person name="Wiegand S."/>
            <person name="Jogler M."/>
            <person name="Boedeker C."/>
            <person name="Pinto D."/>
            <person name="Vollmers J."/>
            <person name="Rivas-Marin E."/>
            <person name="Kohn T."/>
            <person name="Peeters S.H."/>
            <person name="Heuer A."/>
            <person name="Rast P."/>
            <person name="Oberbeckmann S."/>
            <person name="Bunk B."/>
            <person name="Jeske O."/>
            <person name="Meyerdierks A."/>
            <person name="Storesund J.E."/>
            <person name="Kallscheuer N."/>
            <person name="Luecker S."/>
            <person name="Lage O.M."/>
            <person name="Pohl T."/>
            <person name="Merkel B.J."/>
            <person name="Hornburger P."/>
            <person name="Mueller R.-W."/>
            <person name="Bruemmer F."/>
            <person name="Labrenz M."/>
            <person name="Spormann A.M."/>
            <person name="Op Den Camp H."/>
            <person name="Overmann J."/>
            <person name="Amann R."/>
            <person name="Jetten M.S.M."/>
            <person name="Mascher T."/>
            <person name="Medema M.H."/>
            <person name="Devos D.P."/>
            <person name="Kaster A.-K."/>
            <person name="Ovreas L."/>
            <person name="Rohde M."/>
            <person name="Galperin M.Y."/>
            <person name="Jogler C."/>
        </authorList>
    </citation>
    <scope>NUCLEOTIDE SEQUENCE [LARGE SCALE GENOMIC DNA]</scope>
    <source>
        <strain evidence="3 4">KOR34</strain>
    </source>
</reference>
<dbReference type="RefSeq" id="WP_146565657.1">
    <property type="nucleotide sequence ID" value="NZ_SIHJ01000001.1"/>
</dbReference>
<sequence precursor="true">MNGTDLCKTALLCGLFLAATAAAQAQERPAIDQQLNDGQLQAAADALAEHLDNSPDDDLARFQLGTVQFLQAVERLSQAGVRYGARTQAGWIPFLRVGAAAGNKDNAQVVRYEDLRAMIERFQSDVQTAEQTLAQVDDDDLHWDLNFDRVAMDADGDGRIADSERLDVTFRVLMNRRQQNDRGKPMVVGFDSADVYWMRGYCHAVMAMADVVLAYDQQDLFERTAHAFFANPDTEFANERGEVEPLHRRGIFNTEDLSDFVAAVHLLNFKLREPARLRDARDHLLTMTDLSRASWKLIQAEDDNHLEWIPGADQQSVITNLNVSAARIEAWHTFLDEAEAILNGEKLVPFWRRGFEGGVNINRVLTDPRDLDVVLWVQGTAALPYLERGELSSKRSWDQLQRVFRGDFLGFALWVN</sequence>
<evidence type="ECO:0000313" key="3">
    <source>
        <dbReference type="EMBL" id="TWT38258.1"/>
    </source>
</evidence>
<feature type="signal peptide" evidence="2">
    <location>
        <begin position="1"/>
        <end position="25"/>
    </location>
</feature>
<feature type="chain" id="PRO_5022919392" description="EF-hand domain-containing protein" evidence="2">
    <location>
        <begin position="26"/>
        <end position="416"/>
    </location>
</feature>
<evidence type="ECO:0000256" key="2">
    <source>
        <dbReference type="SAM" id="SignalP"/>
    </source>
</evidence>
<dbReference type="OrthoDB" id="9815249at2"/>
<gene>
    <name evidence="3" type="ORF">KOR34_32270</name>
</gene>
<feature type="coiled-coil region" evidence="1">
    <location>
        <begin position="112"/>
        <end position="139"/>
    </location>
</feature>
<comment type="caution">
    <text evidence="3">The sequence shown here is derived from an EMBL/GenBank/DDBJ whole genome shotgun (WGS) entry which is preliminary data.</text>
</comment>
<organism evidence="3 4">
    <name type="scientific">Posidoniimonas corsicana</name>
    <dbReference type="NCBI Taxonomy" id="1938618"/>
    <lineage>
        <taxon>Bacteria</taxon>
        <taxon>Pseudomonadati</taxon>
        <taxon>Planctomycetota</taxon>
        <taxon>Planctomycetia</taxon>
        <taxon>Pirellulales</taxon>
        <taxon>Lacipirellulaceae</taxon>
        <taxon>Posidoniimonas</taxon>
    </lineage>
</organism>